<dbReference type="FunFam" id="3.30.200.20:FF:000117">
    <property type="entry name" value="Tyrosine-protein kinase receptor"/>
    <property type="match status" value="1"/>
</dbReference>
<feature type="region of interest" description="Disordered" evidence="6">
    <location>
        <begin position="1"/>
        <end position="43"/>
    </location>
</feature>
<evidence type="ECO:0000256" key="5">
    <source>
        <dbReference type="ARBA" id="ARBA00023170"/>
    </source>
</evidence>
<dbReference type="GO" id="GO:0005886">
    <property type="term" value="C:plasma membrane"/>
    <property type="evidence" value="ECO:0007669"/>
    <property type="project" value="TreeGrafter"/>
</dbReference>
<dbReference type="SMART" id="SM00219">
    <property type="entry name" value="TyrKc"/>
    <property type="match status" value="1"/>
</dbReference>
<keyword evidence="7" id="KW-0472">Membrane</keyword>
<keyword evidence="2" id="KW-0547">Nucleotide-binding</keyword>
<dbReference type="GO" id="GO:0004714">
    <property type="term" value="F:transmembrane receptor protein tyrosine kinase activity"/>
    <property type="evidence" value="ECO:0007669"/>
    <property type="project" value="TreeGrafter"/>
</dbReference>
<organism evidence="9 10">
    <name type="scientific">Rhinolophus ferrumequinum</name>
    <name type="common">Greater horseshoe bat</name>
    <dbReference type="NCBI Taxonomy" id="59479"/>
    <lineage>
        <taxon>Eukaryota</taxon>
        <taxon>Metazoa</taxon>
        <taxon>Chordata</taxon>
        <taxon>Craniata</taxon>
        <taxon>Vertebrata</taxon>
        <taxon>Euteleostomi</taxon>
        <taxon>Mammalia</taxon>
        <taxon>Eutheria</taxon>
        <taxon>Laurasiatheria</taxon>
        <taxon>Chiroptera</taxon>
        <taxon>Yinpterochiroptera</taxon>
        <taxon>Rhinolophoidea</taxon>
        <taxon>Rhinolophidae</taxon>
        <taxon>Rhinolophinae</taxon>
        <taxon>Rhinolophus</taxon>
    </lineage>
</organism>
<keyword evidence="1" id="KW-0808">Transferase</keyword>
<gene>
    <name evidence="9" type="ORF">mRhiFer1_010509</name>
</gene>
<dbReference type="GO" id="GO:0045664">
    <property type="term" value="P:regulation of neuron differentiation"/>
    <property type="evidence" value="ECO:0007669"/>
    <property type="project" value="TreeGrafter"/>
</dbReference>
<dbReference type="InterPro" id="IPR011009">
    <property type="entry name" value="Kinase-like_dom_sf"/>
</dbReference>
<dbReference type="GO" id="GO:0043235">
    <property type="term" value="C:receptor complex"/>
    <property type="evidence" value="ECO:0007669"/>
    <property type="project" value="TreeGrafter"/>
</dbReference>
<dbReference type="GO" id="GO:0005524">
    <property type="term" value="F:ATP binding"/>
    <property type="evidence" value="ECO:0007669"/>
    <property type="project" value="UniProtKB-KW"/>
</dbReference>
<evidence type="ECO:0000256" key="3">
    <source>
        <dbReference type="ARBA" id="ARBA00022777"/>
    </source>
</evidence>
<dbReference type="InterPro" id="IPR001245">
    <property type="entry name" value="Ser-Thr/Tyr_kinase_cat_dom"/>
</dbReference>
<dbReference type="SUPFAM" id="SSF56112">
    <property type="entry name" value="Protein kinase-like (PK-like)"/>
    <property type="match status" value="1"/>
</dbReference>
<evidence type="ECO:0000259" key="8">
    <source>
        <dbReference type="PROSITE" id="PS50011"/>
    </source>
</evidence>
<evidence type="ECO:0000256" key="2">
    <source>
        <dbReference type="ARBA" id="ARBA00022741"/>
    </source>
</evidence>
<dbReference type="InterPro" id="IPR020635">
    <property type="entry name" value="Tyr_kinase_cat_dom"/>
</dbReference>
<reference evidence="9 10" key="1">
    <citation type="journal article" date="2020" name="Nature">
        <title>Six reference-quality genomes reveal evolution of bat adaptations.</title>
        <authorList>
            <person name="Jebb D."/>
            <person name="Huang Z."/>
            <person name="Pippel M."/>
            <person name="Hughes G.M."/>
            <person name="Lavrichenko K."/>
            <person name="Devanna P."/>
            <person name="Winkler S."/>
            <person name="Jermiin L.S."/>
            <person name="Skirmuntt E.C."/>
            <person name="Katzourakis A."/>
            <person name="Burkitt-Gray L."/>
            <person name="Ray D.A."/>
            <person name="Sullivan K.A.M."/>
            <person name="Roscito J.G."/>
            <person name="Kirilenko B.M."/>
            <person name="Davalos L.M."/>
            <person name="Corthals A.P."/>
            <person name="Power M.L."/>
            <person name="Jones G."/>
            <person name="Ransome R.D."/>
            <person name="Dechmann D.K.N."/>
            <person name="Locatelli A.G."/>
            <person name="Puechmaille S.J."/>
            <person name="Fedrigo O."/>
            <person name="Jarvis E.D."/>
            <person name="Hiller M."/>
            <person name="Vernes S.C."/>
            <person name="Myers E.W."/>
            <person name="Teeling E.C."/>
        </authorList>
    </citation>
    <scope>NUCLEOTIDE SEQUENCE [LARGE SCALE GENOMIC DNA]</scope>
    <source>
        <strain evidence="9">MRhiFer1</strain>
        <tissue evidence="9">Lung</tissue>
    </source>
</reference>
<dbReference type="GO" id="GO:0007169">
    <property type="term" value="P:cell surface receptor protein tyrosine kinase signaling pathway"/>
    <property type="evidence" value="ECO:0007669"/>
    <property type="project" value="TreeGrafter"/>
</dbReference>
<dbReference type="PANTHER" id="PTHR24416:SF294">
    <property type="entry name" value="LEUKOCYTE TYROSINE KINASE RECEPTOR"/>
    <property type="match status" value="1"/>
</dbReference>
<dbReference type="PROSITE" id="PS50011">
    <property type="entry name" value="PROTEIN_KINASE_DOM"/>
    <property type="match status" value="1"/>
</dbReference>
<evidence type="ECO:0000313" key="10">
    <source>
        <dbReference type="Proteomes" id="UP000585614"/>
    </source>
</evidence>
<dbReference type="InterPro" id="IPR000719">
    <property type="entry name" value="Prot_kinase_dom"/>
</dbReference>
<dbReference type="GO" id="GO:0042127">
    <property type="term" value="P:regulation of cell population proliferation"/>
    <property type="evidence" value="ECO:0007669"/>
    <property type="project" value="TreeGrafter"/>
</dbReference>
<evidence type="ECO:0000313" key="9">
    <source>
        <dbReference type="EMBL" id="KAF6351733.1"/>
    </source>
</evidence>
<dbReference type="PANTHER" id="PTHR24416">
    <property type="entry name" value="TYROSINE-PROTEIN KINASE RECEPTOR"/>
    <property type="match status" value="1"/>
</dbReference>
<dbReference type="Proteomes" id="UP000585614">
    <property type="component" value="Unassembled WGS sequence"/>
</dbReference>
<accession>A0A7J7XPQ5</accession>
<dbReference type="Pfam" id="PF07714">
    <property type="entry name" value="PK_Tyr_Ser-Thr"/>
    <property type="match status" value="1"/>
</dbReference>
<evidence type="ECO:0000256" key="6">
    <source>
        <dbReference type="SAM" id="MobiDB-lite"/>
    </source>
</evidence>
<proteinExistence type="predicted"/>
<evidence type="ECO:0000256" key="1">
    <source>
        <dbReference type="ARBA" id="ARBA00022679"/>
    </source>
</evidence>
<evidence type="ECO:0000256" key="4">
    <source>
        <dbReference type="ARBA" id="ARBA00022840"/>
    </source>
</evidence>
<keyword evidence="4" id="KW-0067">ATP-binding</keyword>
<feature type="transmembrane region" description="Helical" evidence="7">
    <location>
        <begin position="67"/>
        <end position="91"/>
    </location>
</feature>
<name>A0A7J7XPQ5_RHIFE</name>
<feature type="domain" description="Protein kinase" evidence="8">
    <location>
        <begin position="152"/>
        <end position="313"/>
    </location>
</feature>
<comment type="caution">
    <text evidence="9">The sequence shown here is derived from an EMBL/GenBank/DDBJ whole genome shotgun (WGS) entry which is preliminary data.</text>
</comment>
<dbReference type="Gene3D" id="3.30.200.20">
    <property type="entry name" value="Phosphorylase Kinase, domain 1"/>
    <property type="match status" value="1"/>
</dbReference>
<evidence type="ECO:0000256" key="7">
    <source>
        <dbReference type="SAM" id="Phobius"/>
    </source>
</evidence>
<dbReference type="EMBL" id="JACAGC010000008">
    <property type="protein sequence ID" value="KAF6351733.1"/>
    <property type="molecule type" value="Genomic_DNA"/>
</dbReference>
<protein>
    <submittedName>
        <fullName evidence="9">Leukocyte receptor tyrosine kinase</fullName>
    </submittedName>
</protein>
<keyword evidence="7" id="KW-1133">Transmembrane helix</keyword>
<dbReference type="InterPro" id="IPR050122">
    <property type="entry name" value="RTK"/>
</dbReference>
<dbReference type="AlphaFoldDB" id="A0A7J7XPQ5"/>
<keyword evidence="7" id="KW-0812">Transmembrane</keyword>
<sequence length="313" mass="33953">MSNKRLDSPKSGGTIFCSRSGSQAPFLPFSSPPAPSPQDPNITARLSGLEPASPLILSDLPTHPGPVVLLVAVVVTSTLSLLMVCGVLILVNPKKRQGLWGTRLPGPELELRKLRTSTFRTAPNPYYCHVRLGTAQSCSLPPGLTEVSPANVTLLRALGCGAFGEDYEGQVIGLPGDPSPLQVAIKTLPELCSHQDQLDFFMEALIISKFSHQNIVRCVGLSLWAAPHLILLELMSGGDMKSFLRHSRPHLGQPSPLAMQDLLQLAQDIAQVPLPGRKSLHPQGRRCQELPAELHWAQQSGQDWGLRDGKRYL</sequence>
<keyword evidence="3 9" id="KW-0418">Kinase</keyword>
<keyword evidence="5 9" id="KW-0675">Receptor</keyword>